<evidence type="ECO:0000256" key="7">
    <source>
        <dbReference type="ARBA" id="ARBA00023002"/>
    </source>
</evidence>
<evidence type="ECO:0000256" key="8">
    <source>
        <dbReference type="ARBA" id="ARBA00023004"/>
    </source>
</evidence>
<dbReference type="AlphaFoldDB" id="A0AAD8WUL3"/>
<dbReference type="InterPro" id="IPR002401">
    <property type="entry name" value="Cyt_P450_E_grp-I"/>
</dbReference>
<proteinExistence type="inferred from homology"/>
<keyword evidence="5 11" id="KW-0479">Metal-binding</keyword>
<reference evidence="13" key="1">
    <citation type="submission" date="2023-07" db="EMBL/GenBank/DDBJ databases">
        <title>A chromosome-level genome assembly of Lolium multiflorum.</title>
        <authorList>
            <person name="Chen Y."/>
            <person name="Copetti D."/>
            <person name="Kolliker R."/>
            <person name="Studer B."/>
        </authorList>
    </citation>
    <scope>NUCLEOTIDE SEQUENCE</scope>
    <source>
        <strain evidence="13">02402/16</strain>
        <tissue evidence="13">Leaf</tissue>
    </source>
</reference>
<evidence type="ECO:0000256" key="2">
    <source>
        <dbReference type="ARBA" id="ARBA00010617"/>
    </source>
</evidence>
<accession>A0AAD8WUL3</accession>
<dbReference type="Pfam" id="PF00067">
    <property type="entry name" value="p450"/>
    <property type="match status" value="1"/>
</dbReference>
<dbReference type="PROSITE" id="PS00086">
    <property type="entry name" value="CYTOCHROME_P450"/>
    <property type="match status" value="1"/>
</dbReference>
<dbReference type="EMBL" id="JAUUTY010000002">
    <property type="protein sequence ID" value="KAK1678708.1"/>
    <property type="molecule type" value="Genomic_DNA"/>
</dbReference>
<evidence type="ECO:0000256" key="11">
    <source>
        <dbReference type="PIRSR" id="PIRSR602401-1"/>
    </source>
</evidence>
<dbReference type="GO" id="GO:0005506">
    <property type="term" value="F:iron ion binding"/>
    <property type="evidence" value="ECO:0007669"/>
    <property type="project" value="InterPro"/>
</dbReference>
<evidence type="ECO:0000256" key="4">
    <source>
        <dbReference type="ARBA" id="ARBA00022692"/>
    </source>
</evidence>
<gene>
    <name evidence="13" type="ORF">QYE76_039556</name>
</gene>
<dbReference type="Proteomes" id="UP001231189">
    <property type="component" value="Unassembled WGS sequence"/>
</dbReference>
<keyword evidence="7 12" id="KW-0560">Oxidoreductase</keyword>
<organism evidence="13 14">
    <name type="scientific">Lolium multiflorum</name>
    <name type="common">Italian ryegrass</name>
    <name type="synonym">Lolium perenne subsp. multiflorum</name>
    <dbReference type="NCBI Taxonomy" id="4521"/>
    <lineage>
        <taxon>Eukaryota</taxon>
        <taxon>Viridiplantae</taxon>
        <taxon>Streptophyta</taxon>
        <taxon>Embryophyta</taxon>
        <taxon>Tracheophyta</taxon>
        <taxon>Spermatophyta</taxon>
        <taxon>Magnoliopsida</taxon>
        <taxon>Liliopsida</taxon>
        <taxon>Poales</taxon>
        <taxon>Poaceae</taxon>
        <taxon>BOP clade</taxon>
        <taxon>Pooideae</taxon>
        <taxon>Poodae</taxon>
        <taxon>Poeae</taxon>
        <taxon>Poeae Chloroplast Group 2 (Poeae type)</taxon>
        <taxon>Loliodinae</taxon>
        <taxon>Loliinae</taxon>
        <taxon>Lolium</taxon>
    </lineage>
</organism>
<evidence type="ECO:0000256" key="10">
    <source>
        <dbReference type="ARBA" id="ARBA00023136"/>
    </source>
</evidence>
<keyword evidence="10" id="KW-0472">Membrane</keyword>
<keyword evidence="3 11" id="KW-0349">Heme</keyword>
<keyword evidence="6" id="KW-1133">Transmembrane helix</keyword>
<evidence type="ECO:0008006" key="15">
    <source>
        <dbReference type="Google" id="ProtNLM"/>
    </source>
</evidence>
<evidence type="ECO:0000313" key="13">
    <source>
        <dbReference type="EMBL" id="KAK1678708.1"/>
    </source>
</evidence>
<evidence type="ECO:0000256" key="9">
    <source>
        <dbReference type="ARBA" id="ARBA00023033"/>
    </source>
</evidence>
<evidence type="ECO:0000256" key="12">
    <source>
        <dbReference type="RuleBase" id="RU000461"/>
    </source>
</evidence>
<dbReference type="PANTHER" id="PTHR24282">
    <property type="entry name" value="CYTOCHROME P450 FAMILY MEMBER"/>
    <property type="match status" value="1"/>
</dbReference>
<comment type="subcellular location">
    <subcellularLocation>
        <location evidence="1">Membrane</location>
    </subcellularLocation>
</comment>
<keyword evidence="14" id="KW-1185">Reference proteome</keyword>
<evidence type="ECO:0000313" key="14">
    <source>
        <dbReference type="Proteomes" id="UP001231189"/>
    </source>
</evidence>
<dbReference type="PRINTS" id="PR00385">
    <property type="entry name" value="P450"/>
</dbReference>
<dbReference type="GO" id="GO:0016020">
    <property type="term" value="C:membrane"/>
    <property type="evidence" value="ECO:0007669"/>
    <property type="project" value="UniProtKB-SubCell"/>
</dbReference>
<dbReference type="PANTHER" id="PTHR24282:SF52">
    <property type="entry name" value="OS07G0635300 PROTEIN"/>
    <property type="match status" value="1"/>
</dbReference>
<keyword evidence="9 12" id="KW-0503">Monooxygenase</keyword>
<sequence length="438" mass="50065">MVQPYYRKWMGLYGRTFVSWFGEKPALFMGDVRMVKQVYSDRTGLFPKESWSDNFTRGLGKGMLLIDGDEWKRHRKVINPVFSIDKLKTLAVTVSDCVGPMLLDWEAKLEKGNGQVEIEINHHFDEVATDVISHVVFGRSHRKAKEAYLVQKNLQSLIFSSVFNDLLSHIPGLRNLPTKSNLKMWKLEKEVKSILINIIESRLATKDTAGYGEDMLGVMLETCTPDKVQNPLMSMDEIMEECKTFYIAGHETTSLLLTWAVFLLSTHQEWQEKLREEVERECGKEIPTSHVLSKLKLVNMFILETLRLYSPAMVIQRKAGSDLELGGIRVTKDTILTTQINTIHTDKDLWGDDVYEFKPMRFENGVVRAAKHPNAFMAFSTGPRACIGQNFTMIEAKVVLAMILQRFSISLSPKYVHAPKDLFMLQPRSGMHVVLKTI</sequence>
<keyword evidence="4" id="KW-0812">Transmembrane</keyword>
<dbReference type="InterPro" id="IPR001128">
    <property type="entry name" value="Cyt_P450"/>
</dbReference>
<comment type="caution">
    <text evidence="13">The sequence shown here is derived from an EMBL/GenBank/DDBJ whole genome shotgun (WGS) entry which is preliminary data.</text>
</comment>
<dbReference type="GO" id="GO:0016705">
    <property type="term" value="F:oxidoreductase activity, acting on paired donors, with incorporation or reduction of molecular oxygen"/>
    <property type="evidence" value="ECO:0007669"/>
    <property type="project" value="InterPro"/>
</dbReference>
<comment type="similarity">
    <text evidence="2 12">Belongs to the cytochrome P450 family.</text>
</comment>
<dbReference type="SUPFAM" id="SSF48264">
    <property type="entry name" value="Cytochrome P450"/>
    <property type="match status" value="1"/>
</dbReference>
<dbReference type="GO" id="GO:0020037">
    <property type="term" value="F:heme binding"/>
    <property type="evidence" value="ECO:0007669"/>
    <property type="project" value="InterPro"/>
</dbReference>
<feature type="binding site" description="axial binding residue" evidence="11">
    <location>
        <position position="386"/>
    </location>
    <ligand>
        <name>heme</name>
        <dbReference type="ChEBI" id="CHEBI:30413"/>
    </ligand>
    <ligandPart>
        <name>Fe</name>
        <dbReference type="ChEBI" id="CHEBI:18248"/>
    </ligandPart>
</feature>
<name>A0AAD8WUL3_LOLMU</name>
<dbReference type="InterPro" id="IPR050665">
    <property type="entry name" value="Cytochrome_P450_Monooxygen"/>
</dbReference>
<keyword evidence="8 11" id="KW-0408">Iron</keyword>
<comment type="cofactor">
    <cofactor evidence="11">
        <name>heme</name>
        <dbReference type="ChEBI" id="CHEBI:30413"/>
    </cofactor>
</comment>
<dbReference type="PRINTS" id="PR00463">
    <property type="entry name" value="EP450I"/>
</dbReference>
<evidence type="ECO:0000256" key="6">
    <source>
        <dbReference type="ARBA" id="ARBA00022989"/>
    </source>
</evidence>
<evidence type="ECO:0000256" key="3">
    <source>
        <dbReference type="ARBA" id="ARBA00022617"/>
    </source>
</evidence>
<dbReference type="InterPro" id="IPR036396">
    <property type="entry name" value="Cyt_P450_sf"/>
</dbReference>
<dbReference type="InterPro" id="IPR017972">
    <property type="entry name" value="Cyt_P450_CS"/>
</dbReference>
<dbReference type="Gene3D" id="1.10.630.10">
    <property type="entry name" value="Cytochrome P450"/>
    <property type="match status" value="1"/>
</dbReference>
<protein>
    <recommendedName>
        <fullName evidence="15">Cytochrome P450</fullName>
    </recommendedName>
</protein>
<dbReference type="GO" id="GO:0006629">
    <property type="term" value="P:lipid metabolic process"/>
    <property type="evidence" value="ECO:0007669"/>
    <property type="project" value="UniProtKB-ARBA"/>
</dbReference>
<evidence type="ECO:0000256" key="5">
    <source>
        <dbReference type="ARBA" id="ARBA00022723"/>
    </source>
</evidence>
<dbReference type="GO" id="GO:0004497">
    <property type="term" value="F:monooxygenase activity"/>
    <property type="evidence" value="ECO:0007669"/>
    <property type="project" value="UniProtKB-KW"/>
</dbReference>
<evidence type="ECO:0000256" key="1">
    <source>
        <dbReference type="ARBA" id="ARBA00004370"/>
    </source>
</evidence>